<evidence type="ECO:0000313" key="1">
    <source>
        <dbReference type="EMBL" id="CAA7394695.1"/>
    </source>
</evidence>
<dbReference type="Proteomes" id="UP000663760">
    <property type="component" value="Chromosome 4"/>
</dbReference>
<keyword evidence="2" id="KW-1185">Reference proteome</keyword>
<gene>
    <name evidence="1" type="ORF">SI8410_04005356</name>
</gene>
<dbReference type="EMBL" id="LR746267">
    <property type="protein sequence ID" value="CAA7394695.1"/>
    <property type="molecule type" value="Genomic_DNA"/>
</dbReference>
<evidence type="ECO:0000313" key="2">
    <source>
        <dbReference type="Proteomes" id="UP000663760"/>
    </source>
</evidence>
<name>A0A7I8KCI6_SPIIN</name>
<dbReference type="AlphaFoldDB" id="A0A7I8KCI6"/>
<reference evidence="1" key="1">
    <citation type="submission" date="2020-02" db="EMBL/GenBank/DDBJ databases">
        <authorList>
            <person name="Scholz U."/>
            <person name="Mascher M."/>
            <person name="Fiebig A."/>
        </authorList>
    </citation>
    <scope>NUCLEOTIDE SEQUENCE</scope>
</reference>
<organism evidence="1 2">
    <name type="scientific">Spirodela intermedia</name>
    <name type="common">Intermediate duckweed</name>
    <dbReference type="NCBI Taxonomy" id="51605"/>
    <lineage>
        <taxon>Eukaryota</taxon>
        <taxon>Viridiplantae</taxon>
        <taxon>Streptophyta</taxon>
        <taxon>Embryophyta</taxon>
        <taxon>Tracheophyta</taxon>
        <taxon>Spermatophyta</taxon>
        <taxon>Magnoliopsida</taxon>
        <taxon>Liliopsida</taxon>
        <taxon>Araceae</taxon>
        <taxon>Lemnoideae</taxon>
        <taxon>Spirodela</taxon>
    </lineage>
</organism>
<accession>A0A7I8KCI6</accession>
<proteinExistence type="predicted"/>
<protein>
    <submittedName>
        <fullName evidence="1">Uncharacterized protein</fullName>
    </submittedName>
</protein>
<sequence>MLAAFHRERERERERGFKNWLRRIGKERECEMV</sequence>